<evidence type="ECO:0000313" key="6">
    <source>
        <dbReference type="EMBL" id="NML26098.1"/>
    </source>
</evidence>
<proteinExistence type="inferred from homology"/>
<comment type="similarity">
    <text evidence="1">Belongs to the LysR transcriptional regulatory family.</text>
</comment>
<dbReference type="PRINTS" id="PR00039">
    <property type="entry name" value="HTHLYSR"/>
</dbReference>
<dbReference type="Proteomes" id="UP000580043">
    <property type="component" value="Unassembled WGS sequence"/>
</dbReference>
<evidence type="ECO:0000256" key="1">
    <source>
        <dbReference type="ARBA" id="ARBA00009437"/>
    </source>
</evidence>
<dbReference type="InterPro" id="IPR050950">
    <property type="entry name" value="HTH-type_LysR_regulators"/>
</dbReference>
<dbReference type="SUPFAM" id="SSF53850">
    <property type="entry name" value="Periplasmic binding protein-like II"/>
    <property type="match status" value="1"/>
</dbReference>
<evidence type="ECO:0000313" key="7">
    <source>
        <dbReference type="Proteomes" id="UP000580043"/>
    </source>
</evidence>
<dbReference type="AlphaFoldDB" id="A0A848G1N1"/>
<dbReference type="GO" id="GO:0003700">
    <property type="term" value="F:DNA-binding transcription factor activity"/>
    <property type="evidence" value="ECO:0007669"/>
    <property type="project" value="InterPro"/>
</dbReference>
<protein>
    <submittedName>
        <fullName evidence="6">LysR family transcriptional regulator</fullName>
    </submittedName>
</protein>
<dbReference type="InterPro" id="IPR005119">
    <property type="entry name" value="LysR_subst-bd"/>
</dbReference>
<keyword evidence="4" id="KW-0804">Transcription</keyword>
<dbReference type="Pfam" id="PF00126">
    <property type="entry name" value="HTH_1"/>
    <property type="match status" value="1"/>
</dbReference>
<gene>
    <name evidence="6" type="ORF">HHL15_10125</name>
</gene>
<comment type="caution">
    <text evidence="6">The sequence shown here is derived from an EMBL/GenBank/DDBJ whole genome shotgun (WGS) entry which is preliminary data.</text>
</comment>
<dbReference type="InterPro" id="IPR036388">
    <property type="entry name" value="WH-like_DNA-bd_sf"/>
</dbReference>
<dbReference type="InterPro" id="IPR000847">
    <property type="entry name" value="LysR_HTH_N"/>
</dbReference>
<dbReference type="FunFam" id="1.10.10.10:FF:000001">
    <property type="entry name" value="LysR family transcriptional regulator"/>
    <property type="match status" value="1"/>
</dbReference>
<dbReference type="GO" id="GO:0005829">
    <property type="term" value="C:cytosol"/>
    <property type="evidence" value="ECO:0007669"/>
    <property type="project" value="TreeGrafter"/>
</dbReference>
<organism evidence="6 7">
    <name type="scientific">Zoogloea dura</name>
    <dbReference type="NCBI Taxonomy" id="2728840"/>
    <lineage>
        <taxon>Bacteria</taxon>
        <taxon>Pseudomonadati</taxon>
        <taxon>Pseudomonadota</taxon>
        <taxon>Betaproteobacteria</taxon>
        <taxon>Rhodocyclales</taxon>
        <taxon>Zoogloeaceae</taxon>
        <taxon>Zoogloea</taxon>
    </lineage>
</organism>
<dbReference type="PANTHER" id="PTHR30419">
    <property type="entry name" value="HTH-TYPE TRANSCRIPTIONAL REGULATOR YBHD"/>
    <property type="match status" value="1"/>
</dbReference>
<dbReference type="SUPFAM" id="SSF46785">
    <property type="entry name" value="Winged helix' DNA-binding domain"/>
    <property type="match status" value="1"/>
</dbReference>
<dbReference type="Gene3D" id="3.40.190.290">
    <property type="match status" value="1"/>
</dbReference>
<keyword evidence="2" id="KW-0805">Transcription regulation</keyword>
<evidence type="ECO:0000256" key="3">
    <source>
        <dbReference type="ARBA" id="ARBA00023125"/>
    </source>
</evidence>
<dbReference type="GO" id="GO:0003677">
    <property type="term" value="F:DNA binding"/>
    <property type="evidence" value="ECO:0007669"/>
    <property type="project" value="UniProtKB-KW"/>
</dbReference>
<feature type="domain" description="HTH lysR-type" evidence="5">
    <location>
        <begin position="1"/>
        <end position="58"/>
    </location>
</feature>
<dbReference type="InterPro" id="IPR036390">
    <property type="entry name" value="WH_DNA-bd_sf"/>
</dbReference>
<reference evidence="6 7" key="1">
    <citation type="submission" date="2020-04" db="EMBL/GenBank/DDBJ databases">
        <title>Zoogloea sp. G-4-1-14 isolated from soil.</title>
        <authorList>
            <person name="Dahal R.H."/>
        </authorList>
    </citation>
    <scope>NUCLEOTIDE SEQUENCE [LARGE SCALE GENOMIC DNA]</scope>
    <source>
        <strain evidence="6 7">G-4-1-14</strain>
    </source>
</reference>
<keyword evidence="3" id="KW-0238">DNA-binding</keyword>
<sequence length="299" mass="32332">MDLRALRYFVETVRCNSFTLAAEHLCVTQSTVSKMLRQLEDELGQPLLLRDGRQLRLTDAGRVVFERGQQALGLMRELGRELDDLTTLARGELTVGLPPMVNLLFPPVVKAFREQHPEVSLNLRESGGQVIEQQVASGELETGVTVLPADPALGLATLGVGSHPVLVVGPREAAWTRASRLDLAELAGEPLVLPPDDFSLTRQVRDAFRAIRAEPQIVAQSGQWDFLVAMAAAGLGTTLIPAPLLARLQPDEALAVRALAEPAISWKVALIHAPGRYLSHAARAWLAVCETVLAPSSMG</sequence>
<dbReference type="RefSeq" id="WP_169145638.1">
    <property type="nucleotide sequence ID" value="NZ_JABBGA010000006.1"/>
</dbReference>
<dbReference type="PANTHER" id="PTHR30419:SF8">
    <property type="entry name" value="NITROGEN ASSIMILATION TRANSCRIPTIONAL ACTIVATOR-RELATED"/>
    <property type="match status" value="1"/>
</dbReference>
<evidence type="ECO:0000256" key="4">
    <source>
        <dbReference type="ARBA" id="ARBA00023163"/>
    </source>
</evidence>
<accession>A0A848G1N1</accession>
<evidence type="ECO:0000256" key="2">
    <source>
        <dbReference type="ARBA" id="ARBA00023015"/>
    </source>
</evidence>
<keyword evidence="7" id="KW-1185">Reference proteome</keyword>
<dbReference type="Gene3D" id="1.10.10.10">
    <property type="entry name" value="Winged helix-like DNA-binding domain superfamily/Winged helix DNA-binding domain"/>
    <property type="match status" value="1"/>
</dbReference>
<dbReference type="Pfam" id="PF03466">
    <property type="entry name" value="LysR_substrate"/>
    <property type="match status" value="1"/>
</dbReference>
<evidence type="ECO:0000259" key="5">
    <source>
        <dbReference type="PROSITE" id="PS50931"/>
    </source>
</evidence>
<dbReference type="EMBL" id="JABBGA010000006">
    <property type="protein sequence ID" value="NML26098.1"/>
    <property type="molecule type" value="Genomic_DNA"/>
</dbReference>
<dbReference type="PROSITE" id="PS50931">
    <property type="entry name" value="HTH_LYSR"/>
    <property type="match status" value="1"/>
</dbReference>
<name>A0A848G1N1_9RHOO</name>